<feature type="active site" description="Charge relay system" evidence="2">
    <location>
        <position position="322"/>
    </location>
</feature>
<comment type="similarity">
    <text evidence="1">Belongs to the C/M/P thioester hydrolase family.</text>
</comment>
<feature type="active site" description="Charge relay system" evidence="2">
    <location>
        <position position="226"/>
    </location>
</feature>
<dbReference type="Proteomes" id="UP000887575">
    <property type="component" value="Unassembled WGS sequence"/>
</dbReference>
<evidence type="ECO:0000256" key="1">
    <source>
        <dbReference type="ARBA" id="ARBA00006538"/>
    </source>
</evidence>
<dbReference type="PANTHER" id="PTHR10824">
    <property type="entry name" value="ACYL-COENZYME A THIOESTERASE-RELATED"/>
    <property type="match status" value="1"/>
</dbReference>
<feature type="domain" description="Acyl-CoA thioester hydrolase/bile acid-CoA amino acid N-acetyltransferase" evidence="3">
    <location>
        <begin position="14"/>
        <end position="134"/>
    </location>
</feature>
<dbReference type="PIRSF" id="PIRSF016521">
    <property type="entry name" value="Acyl-CoA_hydro"/>
    <property type="match status" value="1"/>
</dbReference>
<evidence type="ECO:0000313" key="6">
    <source>
        <dbReference type="WBParaSite" id="MBELARI_LOCUS9371"/>
    </source>
</evidence>
<dbReference type="GO" id="GO:0047617">
    <property type="term" value="F:fatty acyl-CoA hydrolase activity"/>
    <property type="evidence" value="ECO:0007669"/>
    <property type="project" value="TreeGrafter"/>
</dbReference>
<evidence type="ECO:0000259" key="4">
    <source>
        <dbReference type="Pfam" id="PF08840"/>
    </source>
</evidence>
<dbReference type="InterPro" id="IPR016662">
    <property type="entry name" value="Acyl-CoA_thioEstase_long-chain"/>
</dbReference>
<dbReference type="AlphaFoldDB" id="A0AAF3FRM7"/>
<protein>
    <submittedName>
        <fullName evidence="6">Uncharacterized protein</fullName>
    </submittedName>
</protein>
<accession>A0AAF3FRM7</accession>
<keyword evidence="5" id="KW-1185">Reference proteome</keyword>
<dbReference type="Pfam" id="PF04775">
    <property type="entry name" value="Bile_Hydr_Trans"/>
    <property type="match status" value="1"/>
</dbReference>
<dbReference type="InterPro" id="IPR014940">
    <property type="entry name" value="BAAT_C"/>
</dbReference>
<evidence type="ECO:0000313" key="5">
    <source>
        <dbReference type="Proteomes" id="UP000887575"/>
    </source>
</evidence>
<dbReference type="Gene3D" id="2.60.40.2240">
    <property type="entry name" value="Acyl-CoA thioester hydrolase/BAAT N-terminal domain"/>
    <property type="match status" value="1"/>
</dbReference>
<dbReference type="GO" id="GO:0006631">
    <property type="term" value="P:fatty acid metabolic process"/>
    <property type="evidence" value="ECO:0007669"/>
    <property type="project" value="TreeGrafter"/>
</dbReference>
<dbReference type="PANTHER" id="PTHR10824:SF4">
    <property type="entry name" value="ACYL-COENZYME A THIOESTERASE 1-LIKE"/>
    <property type="match status" value="1"/>
</dbReference>
<organism evidence="5 6">
    <name type="scientific">Mesorhabditis belari</name>
    <dbReference type="NCBI Taxonomy" id="2138241"/>
    <lineage>
        <taxon>Eukaryota</taxon>
        <taxon>Metazoa</taxon>
        <taxon>Ecdysozoa</taxon>
        <taxon>Nematoda</taxon>
        <taxon>Chromadorea</taxon>
        <taxon>Rhabditida</taxon>
        <taxon>Rhabditina</taxon>
        <taxon>Rhabditomorpha</taxon>
        <taxon>Rhabditoidea</taxon>
        <taxon>Rhabditidae</taxon>
        <taxon>Mesorhabditinae</taxon>
        <taxon>Mesorhabditis</taxon>
    </lineage>
</organism>
<proteinExistence type="inferred from homology"/>
<name>A0AAF3FRM7_9BILA</name>
<dbReference type="Gene3D" id="3.40.50.1820">
    <property type="entry name" value="alpha/beta hydrolase"/>
    <property type="match status" value="1"/>
</dbReference>
<dbReference type="GO" id="GO:0006637">
    <property type="term" value="P:acyl-CoA metabolic process"/>
    <property type="evidence" value="ECO:0007669"/>
    <property type="project" value="InterPro"/>
</dbReference>
<feature type="active site" description="Charge relay system" evidence="2">
    <location>
        <position position="354"/>
    </location>
</feature>
<dbReference type="InterPro" id="IPR029058">
    <property type="entry name" value="AB_hydrolase_fold"/>
</dbReference>
<reference evidence="6" key="1">
    <citation type="submission" date="2024-02" db="UniProtKB">
        <authorList>
            <consortium name="WormBaseParasite"/>
        </authorList>
    </citation>
    <scope>IDENTIFICATION</scope>
</reference>
<dbReference type="WBParaSite" id="MBELARI_LOCUS9371">
    <property type="protein sequence ID" value="MBELARI_LOCUS9371"/>
    <property type="gene ID" value="MBELARI_LOCUS9371"/>
</dbReference>
<dbReference type="InterPro" id="IPR042490">
    <property type="entry name" value="Thio_Ohase/BAAT_N"/>
</dbReference>
<dbReference type="Pfam" id="PF08840">
    <property type="entry name" value="BAAT_C"/>
    <property type="match status" value="1"/>
</dbReference>
<dbReference type="InterPro" id="IPR006862">
    <property type="entry name" value="Thio_Ohase/aa_AcTrfase"/>
</dbReference>
<evidence type="ECO:0000256" key="2">
    <source>
        <dbReference type="PIRSR" id="PIRSR016521-1"/>
    </source>
</evidence>
<sequence>MSLHVDPIESMMPEEVSIRATQLNPHQKYQLYMSFKHPNGTHYSWANFRASALGEIDLKRDCPVQGTYFETNPHGLFQSCYPDVDVREGAYVPATPPFPYEYTLLLKDSESKVLDQVKLMKRFQHPHVTRTEIENDRVVGTLFLPPAARSQKLPTVIDIIGGNGGMRENRGALLASSGFAVLSLAYLSFKSLPKSINEVNVEYFLKAIDWLSEQKFCGKIGIQGNSFGGSIVHAISIRAPKIKAVCSINGAHCLDVFTQMLENGKPIPAGKVDMEFLTYHVDNGYLVLERAIRNMKIPQQADFDYSKMAKDVAFRIVASRDDRVYDSLYSSEYLEKRIKEQGLYVERDVVFGGHLMEPPHVPNCPNLYAKYASMILSYGGDQYVHGKSQSQVWPRTIAFFNRFLGEPKPPSDWRTEAKL</sequence>
<feature type="domain" description="BAAT/Acyl-CoA thioester hydrolase C-terminal" evidence="4">
    <location>
        <begin position="199"/>
        <end position="405"/>
    </location>
</feature>
<dbReference type="SUPFAM" id="SSF53474">
    <property type="entry name" value="alpha/beta-Hydrolases"/>
    <property type="match status" value="1"/>
</dbReference>
<evidence type="ECO:0000259" key="3">
    <source>
        <dbReference type="Pfam" id="PF04775"/>
    </source>
</evidence>